<dbReference type="PROSITE" id="PS00131">
    <property type="entry name" value="CARBOXYPEPT_SER_SER"/>
    <property type="match status" value="1"/>
</dbReference>
<comment type="catalytic activity">
    <reaction evidence="1">
        <text>Preferential release of a C-terminal arginine or lysine residue.</text>
        <dbReference type="EC" id="3.4.16.6"/>
    </reaction>
</comment>
<dbReference type="GO" id="GO:0098552">
    <property type="term" value="C:side of membrane"/>
    <property type="evidence" value="ECO:0007669"/>
    <property type="project" value="UniProtKB-KW"/>
</dbReference>
<dbReference type="InterPro" id="IPR001563">
    <property type="entry name" value="Peptidase_S10"/>
</dbReference>
<proteinExistence type="inferred from homology"/>
<keyword evidence="5" id="KW-0472">Membrane</keyword>
<dbReference type="EMBL" id="SPUK01000019">
    <property type="protein sequence ID" value="TQV91459.1"/>
    <property type="molecule type" value="Genomic_DNA"/>
</dbReference>
<keyword evidence="9 14" id="KW-0378">Hydrolase</keyword>
<gene>
    <name evidence="15" type="ORF">IF1G_09958</name>
</gene>
<evidence type="ECO:0000313" key="16">
    <source>
        <dbReference type="Proteomes" id="UP000315783"/>
    </source>
</evidence>
<organism evidence="15 16">
    <name type="scientific">Cordyceps javanica</name>
    <dbReference type="NCBI Taxonomy" id="43265"/>
    <lineage>
        <taxon>Eukaryota</taxon>
        <taxon>Fungi</taxon>
        <taxon>Dikarya</taxon>
        <taxon>Ascomycota</taxon>
        <taxon>Pezizomycotina</taxon>
        <taxon>Sordariomycetes</taxon>
        <taxon>Hypocreomycetidae</taxon>
        <taxon>Hypocreales</taxon>
        <taxon>Cordycipitaceae</taxon>
        <taxon>Cordyceps</taxon>
    </lineage>
</organism>
<keyword evidence="5" id="KW-0336">GPI-anchor</keyword>
<dbReference type="InterPro" id="IPR018202">
    <property type="entry name" value="Ser_caboxypep_ser_AS"/>
</dbReference>
<dbReference type="GO" id="GO:0004185">
    <property type="term" value="F:serine-type carboxypeptidase activity"/>
    <property type="evidence" value="ECO:0007669"/>
    <property type="project" value="UniProtKB-UniRule"/>
</dbReference>
<feature type="signal peptide" evidence="14">
    <location>
        <begin position="1"/>
        <end position="17"/>
    </location>
</feature>
<keyword evidence="7 14" id="KW-0645">Protease</keyword>
<evidence type="ECO:0000256" key="3">
    <source>
        <dbReference type="ARBA" id="ARBA00009431"/>
    </source>
</evidence>
<dbReference type="Proteomes" id="UP000315783">
    <property type="component" value="Unassembled WGS sequence"/>
</dbReference>
<dbReference type="AlphaFoldDB" id="A0A545UPV1"/>
<evidence type="ECO:0000256" key="10">
    <source>
        <dbReference type="ARBA" id="ARBA00023026"/>
    </source>
</evidence>
<evidence type="ECO:0000256" key="14">
    <source>
        <dbReference type="RuleBase" id="RU361156"/>
    </source>
</evidence>
<dbReference type="PROSITE" id="PS00560">
    <property type="entry name" value="CARBOXYPEPT_SER_HIS"/>
    <property type="match status" value="1"/>
</dbReference>
<comment type="function">
    <text evidence="13">Extracellular serine carboxypeptidase that contributes to pathogenicity.</text>
</comment>
<dbReference type="GO" id="GO:0006508">
    <property type="term" value="P:proteolysis"/>
    <property type="evidence" value="ECO:0007669"/>
    <property type="project" value="UniProtKB-KW"/>
</dbReference>
<dbReference type="EC" id="3.4.16.-" evidence="14"/>
<evidence type="ECO:0000256" key="13">
    <source>
        <dbReference type="ARBA" id="ARBA00037356"/>
    </source>
</evidence>
<keyword evidence="16" id="KW-1185">Reference proteome</keyword>
<evidence type="ECO:0000256" key="2">
    <source>
        <dbReference type="ARBA" id="ARBA00004609"/>
    </source>
</evidence>
<keyword evidence="4" id="KW-1003">Cell membrane</keyword>
<evidence type="ECO:0000256" key="11">
    <source>
        <dbReference type="ARBA" id="ARBA00023180"/>
    </source>
</evidence>
<dbReference type="SUPFAM" id="SSF53474">
    <property type="entry name" value="alpha/beta-Hydrolases"/>
    <property type="match status" value="1"/>
</dbReference>
<sequence>MFSTALVLGSIAGLAAAQFPPPLAGVKTLKSKFHENVTISYKEPGLCETTPGVKSYAGHVHLPASLLQDIHGIKHEYDTNTFFWFFEARHDPENAPLAIWLNGGPGSSSMMGLLQENGPCSINEDSETVKHNPWSWNNHVNMLYIDEPNQVGFSYDTPTNFTIRFGADRENTQTATDFSQVDVPELNATTRVGTLSSDNKLNTVNTTAEAAHALWHFAQAFFWEFPHYKPNDDRISLWAESYGGHYGPGFTRFFQQQNEKILNGTLDDKTAHYMHLDTLGIINGVIDATHREEAGIIFPFNNTYGIKAYTQEYYDELMHNFTKPGGCRDQILHCQDVLDDRDRVTIQDERDGGWKKICGIEEDCASPSEKAFRTVDHARFDITHHKQDPFPPPHIYGYLSRAEVLEALGVPVNFTASSSVVASNFGDSADHLKGGFVDAIGYLLDTGVKVHMMYGDRDFACNWIGGEMSSLAVDYERGADFAAAGYAPLITSDGVGGLTRQSGNFSFTRVFQAGHMIPSYQPVHAYEVFMRATFNKDIATGRRDVTDDLKTCGPSHTWDHKTERYPAPAPRCYVLEPSSCTEEQWAKVYAGARVKDYFLVEDDDAFESIELK</sequence>
<keyword evidence="8 14" id="KW-0732">Signal</keyword>
<comment type="similarity">
    <text evidence="3 14">Belongs to the peptidase S10 family.</text>
</comment>
<feature type="chain" id="PRO_5022272581" description="Carboxypeptidase" evidence="14">
    <location>
        <begin position="18"/>
        <end position="612"/>
    </location>
</feature>
<evidence type="ECO:0000256" key="5">
    <source>
        <dbReference type="ARBA" id="ARBA00022622"/>
    </source>
</evidence>
<dbReference type="OrthoDB" id="443318at2759"/>
<keyword evidence="6 14" id="KW-0121">Carboxypeptidase</keyword>
<dbReference type="PRINTS" id="PR00724">
    <property type="entry name" value="CRBOXYPTASEC"/>
</dbReference>
<evidence type="ECO:0000313" key="15">
    <source>
        <dbReference type="EMBL" id="TQV91459.1"/>
    </source>
</evidence>
<protein>
    <recommendedName>
        <fullName evidence="14">Carboxypeptidase</fullName>
        <ecNumber evidence="14">3.4.16.-</ecNumber>
    </recommendedName>
</protein>
<dbReference type="STRING" id="43265.A0A545UPV1"/>
<dbReference type="PANTHER" id="PTHR11802">
    <property type="entry name" value="SERINE PROTEASE FAMILY S10 SERINE CARBOXYPEPTIDASE"/>
    <property type="match status" value="1"/>
</dbReference>
<dbReference type="Gene3D" id="3.40.50.1820">
    <property type="entry name" value="alpha/beta hydrolase"/>
    <property type="match status" value="1"/>
</dbReference>
<dbReference type="PANTHER" id="PTHR11802:SF189">
    <property type="entry name" value="CARBOXYPEPTIDASE"/>
    <property type="match status" value="1"/>
</dbReference>
<evidence type="ECO:0000256" key="9">
    <source>
        <dbReference type="ARBA" id="ARBA00022801"/>
    </source>
</evidence>
<comment type="caution">
    <text evidence="15">The sequence shown here is derived from an EMBL/GenBank/DDBJ whole genome shotgun (WGS) entry which is preliminary data.</text>
</comment>
<keyword evidence="10" id="KW-0843">Virulence</keyword>
<keyword evidence="11" id="KW-0325">Glycoprotein</keyword>
<dbReference type="InterPro" id="IPR033124">
    <property type="entry name" value="Ser_caboxypep_his_AS"/>
</dbReference>
<accession>A0A545UPV1</accession>
<comment type="subcellular location">
    <subcellularLocation>
        <location evidence="2">Cell membrane</location>
        <topology evidence="2">Lipid-anchor</topology>
        <topology evidence="2">GPI-anchor</topology>
    </subcellularLocation>
</comment>
<reference evidence="15 16" key="1">
    <citation type="journal article" date="2019" name="Appl. Microbiol. Biotechnol.">
        <title>Genome sequence of Isaria javanica and comparative genome analysis insights into family S53 peptidase evolution in fungal entomopathogens.</title>
        <authorList>
            <person name="Lin R."/>
            <person name="Zhang X."/>
            <person name="Xin B."/>
            <person name="Zou M."/>
            <person name="Gao Y."/>
            <person name="Qin F."/>
            <person name="Hu Q."/>
            <person name="Xie B."/>
            <person name="Cheng X."/>
        </authorList>
    </citation>
    <scope>NUCLEOTIDE SEQUENCE [LARGE SCALE GENOMIC DNA]</scope>
    <source>
        <strain evidence="15 16">IJ1G</strain>
    </source>
</reference>
<evidence type="ECO:0000256" key="6">
    <source>
        <dbReference type="ARBA" id="ARBA00022645"/>
    </source>
</evidence>
<name>A0A545UPV1_9HYPO</name>
<dbReference type="GO" id="GO:0000324">
    <property type="term" value="C:fungal-type vacuole"/>
    <property type="evidence" value="ECO:0007669"/>
    <property type="project" value="TreeGrafter"/>
</dbReference>
<dbReference type="InterPro" id="IPR029058">
    <property type="entry name" value="AB_hydrolase_fold"/>
</dbReference>
<dbReference type="Pfam" id="PF00450">
    <property type="entry name" value="Peptidase_S10"/>
    <property type="match status" value="1"/>
</dbReference>
<keyword evidence="12" id="KW-0449">Lipoprotein</keyword>
<evidence type="ECO:0000256" key="12">
    <source>
        <dbReference type="ARBA" id="ARBA00023288"/>
    </source>
</evidence>
<dbReference type="GO" id="GO:0005886">
    <property type="term" value="C:plasma membrane"/>
    <property type="evidence" value="ECO:0007669"/>
    <property type="project" value="UniProtKB-SubCell"/>
</dbReference>
<evidence type="ECO:0000256" key="8">
    <source>
        <dbReference type="ARBA" id="ARBA00022729"/>
    </source>
</evidence>
<evidence type="ECO:0000256" key="4">
    <source>
        <dbReference type="ARBA" id="ARBA00022475"/>
    </source>
</evidence>
<evidence type="ECO:0000256" key="1">
    <source>
        <dbReference type="ARBA" id="ARBA00001003"/>
    </source>
</evidence>
<evidence type="ECO:0000256" key="7">
    <source>
        <dbReference type="ARBA" id="ARBA00022670"/>
    </source>
</evidence>